<dbReference type="EMBL" id="JACHOC010000007">
    <property type="protein sequence ID" value="MBB4623666.1"/>
    <property type="molecule type" value="Genomic_DNA"/>
</dbReference>
<protein>
    <submittedName>
        <fullName evidence="1">Uncharacterized protein</fullName>
    </submittedName>
</protein>
<evidence type="ECO:0000313" key="2">
    <source>
        <dbReference type="Proteomes" id="UP000533637"/>
    </source>
</evidence>
<comment type="caution">
    <text evidence="1">The sequence shown here is derived from an EMBL/GenBank/DDBJ whole genome shotgun (WGS) entry which is preliminary data.</text>
</comment>
<name>A0ABR6KQG4_9BACT</name>
<accession>A0ABR6KQG4</accession>
<keyword evidence="2" id="KW-1185">Reference proteome</keyword>
<sequence length="42" mass="4925">MQWRGRFLEKPVGLGLEQSKYGTYLCQCFILSSEKLTLKEKD</sequence>
<gene>
    <name evidence="1" type="ORF">GGQ57_003582</name>
</gene>
<dbReference type="Proteomes" id="UP000533637">
    <property type="component" value="Unassembled WGS sequence"/>
</dbReference>
<proteinExistence type="predicted"/>
<reference evidence="1 2" key="1">
    <citation type="submission" date="2020-08" db="EMBL/GenBank/DDBJ databases">
        <title>Genomic Encyclopedia of Type Strains, Phase IV (KMG-IV): sequencing the most valuable type-strain genomes for metagenomic binning, comparative biology and taxonomic classification.</title>
        <authorList>
            <person name="Goeker M."/>
        </authorList>
    </citation>
    <scope>NUCLEOTIDE SEQUENCE [LARGE SCALE GENOMIC DNA]</scope>
    <source>
        <strain evidence="1 2">DSM 102983</strain>
    </source>
</reference>
<organism evidence="1 2">
    <name type="scientific">Parabacteroides faecis</name>
    <dbReference type="NCBI Taxonomy" id="1217282"/>
    <lineage>
        <taxon>Bacteria</taxon>
        <taxon>Pseudomonadati</taxon>
        <taxon>Bacteroidota</taxon>
        <taxon>Bacteroidia</taxon>
        <taxon>Bacteroidales</taxon>
        <taxon>Tannerellaceae</taxon>
        <taxon>Parabacteroides</taxon>
    </lineage>
</organism>
<evidence type="ECO:0000313" key="1">
    <source>
        <dbReference type="EMBL" id="MBB4623666.1"/>
    </source>
</evidence>